<feature type="region of interest" description="Disordered" evidence="16">
    <location>
        <begin position="256"/>
        <end position="353"/>
    </location>
</feature>
<dbReference type="GO" id="GO:0032541">
    <property type="term" value="C:cortical endoplasmic reticulum"/>
    <property type="evidence" value="ECO:0007669"/>
    <property type="project" value="TreeGrafter"/>
</dbReference>
<dbReference type="PANTHER" id="PTHR47669:SF1">
    <property type="entry name" value="PHOSPHATIDYLINOSITOL TRANSFER PROTEIN SFH5"/>
    <property type="match status" value="1"/>
</dbReference>
<dbReference type="SMART" id="SM00516">
    <property type="entry name" value="SEC14"/>
    <property type="match status" value="1"/>
</dbReference>
<evidence type="ECO:0000313" key="19">
    <source>
        <dbReference type="Proteomes" id="UP000838763"/>
    </source>
</evidence>
<organism evidence="18 19">
    <name type="scientific">Parascedosporium putredinis</name>
    <dbReference type="NCBI Taxonomy" id="1442378"/>
    <lineage>
        <taxon>Eukaryota</taxon>
        <taxon>Fungi</taxon>
        <taxon>Dikarya</taxon>
        <taxon>Ascomycota</taxon>
        <taxon>Pezizomycotina</taxon>
        <taxon>Sordariomycetes</taxon>
        <taxon>Hypocreomycetidae</taxon>
        <taxon>Microascales</taxon>
        <taxon>Microascaceae</taxon>
        <taxon>Parascedosporium</taxon>
    </lineage>
</organism>
<evidence type="ECO:0000256" key="2">
    <source>
        <dbReference type="ARBA" id="ARBA00004406"/>
    </source>
</evidence>
<comment type="subcellular location">
    <subcellularLocation>
        <location evidence="15">Cytoplasm</location>
    </subcellularLocation>
    <subcellularLocation>
        <location evidence="2 15">Endoplasmic reticulum membrane</location>
        <topology evidence="2 15">Peripheral membrane protein</topology>
    </subcellularLocation>
    <subcellularLocation>
        <location evidence="15">Microsome membrane</location>
        <topology evidence="15">Peripheral membrane protein</topology>
    </subcellularLocation>
</comment>
<name>A0A9P1HAP1_9PEZI</name>
<evidence type="ECO:0000256" key="6">
    <source>
        <dbReference type="ARBA" id="ARBA00022617"/>
    </source>
</evidence>
<comment type="similarity">
    <text evidence="3 15">Belongs to the SFH5 family.</text>
</comment>
<evidence type="ECO:0000256" key="10">
    <source>
        <dbReference type="ARBA" id="ARBA00023004"/>
    </source>
</evidence>
<dbReference type="GO" id="GO:0005886">
    <property type="term" value="C:plasma membrane"/>
    <property type="evidence" value="ECO:0007669"/>
    <property type="project" value="TreeGrafter"/>
</dbReference>
<gene>
    <name evidence="18" type="ORF">PPNO1_LOCUS7905</name>
</gene>
<sequence>MSADPKSAETQASGEGPAPVDALAHDGGAPDINTAAGIAAVPTALEEVKPATEKANNGDEALAEKQLTDALRWRKEVNPSKLLDDKAYDRARFGDLGFVTVHRAEDAEERVITWNIYGSVKDNKATFGNVKEFVEWRAALMEFGVRKLKLNDAKTPIPEGAEDPYQMIQVHDYMGVSFFRMDPHVKASSKETIQTLSMAYPELLSHKYFVNVPAIMGWVFGAMKLFLSPATLRKFHPMSSGASLANEIKPFAATLPKEYGGSGPSVKEGLTVKLRDPAPPTEETPEAVSEIPAAASAEPEAAQVNQALEEDSKADVQVAEAQKVENVTQEAVGPEIAEELGKTAQGEAQLNTK</sequence>
<evidence type="ECO:0000256" key="15">
    <source>
        <dbReference type="RuleBase" id="RU367059"/>
    </source>
</evidence>
<keyword evidence="11 15" id="KW-0445">Lipid transport</keyword>
<reference evidence="18" key="1">
    <citation type="submission" date="2022-11" db="EMBL/GenBank/DDBJ databases">
        <authorList>
            <person name="Scott C."/>
            <person name="Bruce N."/>
        </authorList>
    </citation>
    <scope>NUCLEOTIDE SEQUENCE</scope>
</reference>
<evidence type="ECO:0000256" key="9">
    <source>
        <dbReference type="ARBA" id="ARBA00022848"/>
    </source>
</evidence>
<evidence type="ECO:0000256" key="12">
    <source>
        <dbReference type="ARBA" id="ARBA00023136"/>
    </source>
</evidence>
<dbReference type="GO" id="GO:0008526">
    <property type="term" value="F:phosphatidylinositol transfer activity"/>
    <property type="evidence" value="ECO:0007669"/>
    <property type="project" value="UniProtKB-UniRule"/>
</dbReference>
<dbReference type="InterPro" id="IPR001251">
    <property type="entry name" value="CRAL-TRIO_dom"/>
</dbReference>
<evidence type="ECO:0000259" key="17">
    <source>
        <dbReference type="PROSITE" id="PS50191"/>
    </source>
</evidence>
<comment type="catalytic activity">
    <reaction evidence="13">
        <text>a 1,2-diacyl-sn-glycero-3-phospho-(1D-myo-inositol)(in) = a 1,2-diacyl-sn-glycero-3-phospho-(1D-myo-inositol)(out)</text>
        <dbReference type="Rhea" id="RHEA:38691"/>
        <dbReference type="ChEBI" id="CHEBI:57880"/>
    </reaction>
    <physiologicalReaction direction="left-to-right" evidence="13">
        <dbReference type="Rhea" id="RHEA:38692"/>
    </physiologicalReaction>
</comment>
<keyword evidence="19" id="KW-1185">Reference proteome</keyword>
<comment type="function">
    <text evidence="14">Non-classical phosphatidylinositol (PtdIns) transfer protein (PITP), which exhibits PtdIns-binding/transfer activity in the absence of detectable PtdCho-binding/transfer activity. Regulates PtdIns(4,5)P2 homeostasis at the plasma membrane. Heme-binding protein that may play a role in organic oxidant-induced stress responses.</text>
</comment>
<keyword evidence="8 15" id="KW-0256">Endoplasmic reticulum</keyword>
<feature type="domain" description="CRAL-TRIO" evidence="17">
    <location>
        <begin position="86"/>
        <end position="267"/>
    </location>
</feature>
<keyword evidence="4 15" id="KW-0813">Transport</keyword>
<dbReference type="EMBL" id="CALLCH030000017">
    <property type="protein sequence ID" value="CAI4218315.1"/>
    <property type="molecule type" value="Genomic_DNA"/>
</dbReference>
<keyword evidence="10" id="KW-0408">Iron</keyword>
<dbReference type="Proteomes" id="UP000838763">
    <property type="component" value="Unassembled WGS sequence"/>
</dbReference>
<dbReference type="PANTHER" id="PTHR47669">
    <property type="entry name" value="PHOSPHATIDYLINOSITOL TRANSFER PROTEIN SFH5"/>
    <property type="match status" value="1"/>
</dbReference>
<keyword evidence="12 15" id="KW-0472">Membrane</keyword>
<proteinExistence type="inferred from homology"/>
<keyword evidence="6" id="KW-0349">Heme</keyword>
<dbReference type="Gene3D" id="3.40.525.10">
    <property type="entry name" value="CRAL-TRIO lipid binding domain"/>
    <property type="match status" value="1"/>
</dbReference>
<evidence type="ECO:0000256" key="5">
    <source>
        <dbReference type="ARBA" id="ARBA00022490"/>
    </source>
</evidence>
<evidence type="ECO:0000256" key="3">
    <source>
        <dbReference type="ARBA" id="ARBA00006667"/>
    </source>
</evidence>
<dbReference type="GO" id="GO:0005789">
    <property type="term" value="C:endoplasmic reticulum membrane"/>
    <property type="evidence" value="ECO:0007669"/>
    <property type="project" value="UniProtKB-SubCell"/>
</dbReference>
<dbReference type="GO" id="GO:0046872">
    <property type="term" value="F:metal ion binding"/>
    <property type="evidence" value="ECO:0007669"/>
    <property type="project" value="UniProtKB-KW"/>
</dbReference>
<evidence type="ECO:0000256" key="8">
    <source>
        <dbReference type="ARBA" id="ARBA00022824"/>
    </source>
</evidence>
<evidence type="ECO:0000256" key="1">
    <source>
        <dbReference type="ARBA" id="ARBA00001970"/>
    </source>
</evidence>
<dbReference type="CDD" id="cd00170">
    <property type="entry name" value="SEC14"/>
    <property type="match status" value="1"/>
</dbReference>
<dbReference type="OrthoDB" id="75724at2759"/>
<feature type="compositionally biased region" description="Low complexity" evidence="16">
    <location>
        <begin position="286"/>
        <end position="302"/>
    </location>
</feature>
<evidence type="ECO:0000256" key="14">
    <source>
        <dbReference type="ARBA" id="ARBA00024180"/>
    </source>
</evidence>
<protein>
    <recommendedName>
        <fullName evidence="15">Phosphatidylinositol transfer protein SFH5</fullName>
        <shortName evidence="15">PITP SFH5</shortName>
    </recommendedName>
</protein>
<dbReference type="GO" id="GO:0043001">
    <property type="term" value="P:Golgi to plasma membrane protein transport"/>
    <property type="evidence" value="ECO:0007669"/>
    <property type="project" value="TreeGrafter"/>
</dbReference>
<evidence type="ECO:0000256" key="4">
    <source>
        <dbReference type="ARBA" id="ARBA00022448"/>
    </source>
</evidence>
<keyword evidence="5 15" id="KW-0963">Cytoplasm</keyword>
<comment type="caution">
    <text evidence="18">The sequence shown here is derived from an EMBL/GenBank/DDBJ whole genome shotgun (WGS) entry which is preliminary data.</text>
</comment>
<evidence type="ECO:0000313" key="18">
    <source>
        <dbReference type="EMBL" id="CAI4218315.1"/>
    </source>
</evidence>
<evidence type="ECO:0000256" key="7">
    <source>
        <dbReference type="ARBA" id="ARBA00022723"/>
    </source>
</evidence>
<dbReference type="GO" id="GO:0005829">
    <property type="term" value="C:cytosol"/>
    <property type="evidence" value="ECO:0007669"/>
    <property type="project" value="TreeGrafter"/>
</dbReference>
<evidence type="ECO:0000256" key="16">
    <source>
        <dbReference type="SAM" id="MobiDB-lite"/>
    </source>
</evidence>
<evidence type="ECO:0000256" key="13">
    <source>
        <dbReference type="ARBA" id="ARBA00024146"/>
    </source>
</evidence>
<feature type="region of interest" description="Disordered" evidence="16">
    <location>
        <begin position="1"/>
        <end position="35"/>
    </location>
</feature>
<keyword evidence="7" id="KW-0479">Metal-binding</keyword>
<keyword evidence="9 15" id="KW-0492">Microsome</keyword>
<dbReference type="SUPFAM" id="SSF52087">
    <property type="entry name" value="CRAL/TRIO domain"/>
    <property type="match status" value="1"/>
</dbReference>
<dbReference type="PROSITE" id="PS50191">
    <property type="entry name" value="CRAL_TRIO"/>
    <property type="match status" value="1"/>
</dbReference>
<dbReference type="AlphaFoldDB" id="A0A9P1HAP1"/>
<accession>A0A9P1HAP1</accession>
<dbReference type="InterPro" id="IPR042938">
    <property type="entry name" value="Sfh5"/>
</dbReference>
<comment type="cofactor">
    <cofactor evidence="1">
        <name>heme b</name>
        <dbReference type="ChEBI" id="CHEBI:60344"/>
    </cofactor>
</comment>
<evidence type="ECO:0000256" key="11">
    <source>
        <dbReference type="ARBA" id="ARBA00023055"/>
    </source>
</evidence>
<dbReference type="GO" id="GO:0017157">
    <property type="term" value="P:regulation of exocytosis"/>
    <property type="evidence" value="ECO:0007669"/>
    <property type="project" value="TreeGrafter"/>
</dbReference>
<dbReference type="InterPro" id="IPR036865">
    <property type="entry name" value="CRAL-TRIO_dom_sf"/>
</dbReference>
<dbReference type="Pfam" id="PF00650">
    <property type="entry name" value="CRAL_TRIO"/>
    <property type="match status" value="1"/>
</dbReference>